<dbReference type="InterPro" id="IPR050668">
    <property type="entry name" value="Cytochrome_b5"/>
</dbReference>
<evidence type="ECO:0000313" key="6">
    <source>
        <dbReference type="EMBL" id="OGY22406.1"/>
    </source>
</evidence>
<dbReference type="STRING" id="1797593.A3A65_04600"/>
<organism evidence="6 7">
    <name type="scientific">Candidatus Chisholmbacteria bacterium RIFCSPLOWO2_01_FULL_49_14</name>
    <dbReference type="NCBI Taxonomy" id="1797593"/>
    <lineage>
        <taxon>Bacteria</taxon>
        <taxon>Candidatus Chisholmiibacteriota</taxon>
    </lineage>
</organism>
<comment type="caution">
    <text evidence="6">The sequence shown here is derived from an EMBL/GenBank/DDBJ whole genome shotgun (WGS) entry which is preliminary data.</text>
</comment>
<keyword evidence="3" id="KW-0408">Iron</keyword>
<dbReference type="SMART" id="SM01117">
    <property type="entry name" value="Cyt-b5"/>
    <property type="match status" value="1"/>
</dbReference>
<evidence type="ECO:0000259" key="5">
    <source>
        <dbReference type="PROSITE" id="PS50255"/>
    </source>
</evidence>
<dbReference type="PANTHER" id="PTHR19359">
    <property type="entry name" value="CYTOCHROME B5"/>
    <property type="match status" value="1"/>
</dbReference>
<evidence type="ECO:0000256" key="1">
    <source>
        <dbReference type="ARBA" id="ARBA00022617"/>
    </source>
</evidence>
<dbReference type="EMBL" id="MHCL01000003">
    <property type="protein sequence ID" value="OGY22406.1"/>
    <property type="molecule type" value="Genomic_DNA"/>
</dbReference>
<evidence type="ECO:0000313" key="7">
    <source>
        <dbReference type="Proteomes" id="UP000176723"/>
    </source>
</evidence>
<evidence type="ECO:0000256" key="3">
    <source>
        <dbReference type="ARBA" id="ARBA00023004"/>
    </source>
</evidence>
<dbReference type="GO" id="GO:0016020">
    <property type="term" value="C:membrane"/>
    <property type="evidence" value="ECO:0007669"/>
    <property type="project" value="TreeGrafter"/>
</dbReference>
<evidence type="ECO:0000256" key="2">
    <source>
        <dbReference type="ARBA" id="ARBA00022723"/>
    </source>
</evidence>
<sequence>MKRSFIVATLILLVITAVAAYAIFSMRKGAQTPVTPSDSKAVEQSATEAAELQTFTSEEVAKHNSKDDCWLILDGKVYDVTKFIPAHPGGKAILEGCGKDATMLFETRPMGSESSHSARARAIRETYYIGDLKQ</sequence>
<dbReference type="InterPro" id="IPR036400">
    <property type="entry name" value="Cyt_B5-like_heme/steroid_sf"/>
</dbReference>
<dbReference type="FunFam" id="3.10.120.10:FF:000007">
    <property type="entry name" value="Sulfite oxidase, mitochondrial"/>
    <property type="match status" value="1"/>
</dbReference>
<dbReference type="GO" id="GO:0046872">
    <property type="term" value="F:metal ion binding"/>
    <property type="evidence" value="ECO:0007669"/>
    <property type="project" value="UniProtKB-KW"/>
</dbReference>
<keyword evidence="1" id="KW-0349">Heme</keyword>
<dbReference type="SUPFAM" id="SSF55856">
    <property type="entry name" value="Cytochrome b5-like heme/steroid binding domain"/>
    <property type="match status" value="1"/>
</dbReference>
<reference evidence="6 7" key="1">
    <citation type="journal article" date="2016" name="Nat. Commun.">
        <title>Thousands of microbial genomes shed light on interconnected biogeochemical processes in an aquifer system.</title>
        <authorList>
            <person name="Anantharaman K."/>
            <person name="Brown C.T."/>
            <person name="Hug L.A."/>
            <person name="Sharon I."/>
            <person name="Castelle C.J."/>
            <person name="Probst A.J."/>
            <person name="Thomas B.C."/>
            <person name="Singh A."/>
            <person name="Wilkins M.J."/>
            <person name="Karaoz U."/>
            <person name="Brodie E.L."/>
            <person name="Williams K.H."/>
            <person name="Hubbard S.S."/>
            <person name="Banfield J.F."/>
        </authorList>
    </citation>
    <scope>NUCLEOTIDE SEQUENCE [LARGE SCALE GENOMIC DNA]</scope>
</reference>
<dbReference type="Proteomes" id="UP000176723">
    <property type="component" value="Unassembled WGS sequence"/>
</dbReference>
<accession>A0A1G1W404</accession>
<dbReference type="InterPro" id="IPR001199">
    <property type="entry name" value="Cyt_B5-like_heme/steroid-bd"/>
</dbReference>
<name>A0A1G1W404_9BACT</name>
<dbReference type="AlphaFoldDB" id="A0A1G1W404"/>
<evidence type="ECO:0000256" key="4">
    <source>
        <dbReference type="ARBA" id="ARBA00038168"/>
    </source>
</evidence>
<comment type="similarity">
    <text evidence="4">Belongs to the cytochrome b5 family.</text>
</comment>
<proteinExistence type="inferred from homology"/>
<dbReference type="Gene3D" id="3.10.120.10">
    <property type="entry name" value="Cytochrome b5-like heme/steroid binding domain"/>
    <property type="match status" value="1"/>
</dbReference>
<protein>
    <recommendedName>
        <fullName evidence="5">Cytochrome b5 heme-binding domain-containing protein</fullName>
    </recommendedName>
</protein>
<dbReference type="PROSITE" id="PS00191">
    <property type="entry name" value="CYTOCHROME_B5_1"/>
    <property type="match status" value="1"/>
</dbReference>
<keyword evidence="2" id="KW-0479">Metal-binding</keyword>
<dbReference type="GO" id="GO:0020037">
    <property type="term" value="F:heme binding"/>
    <property type="evidence" value="ECO:0007669"/>
    <property type="project" value="InterPro"/>
</dbReference>
<dbReference type="PROSITE" id="PS50255">
    <property type="entry name" value="CYTOCHROME_B5_2"/>
    <property type="match status" value="1"/>
</dbReference>
<dbReference type="Pfam" id="PF00173">
    <property type="entry name" value="Cyt-b5"/>
    <property type="match status" value="1"/>
</dbReference>
<feature type="domain" description="Cytochrome b5 heme-binding" evidence="5">
    <location>
        <begin position="52"/>
        <end position="133"/>
    </location>
</feature>
<dbReference type="InterPro" id="IPR018506">
    <property type="entry name" value="Cyt_B5_heme-BS"/>
</dbReference>
<gene>
    <name evidence="6" type="ORF">A3A65_04600</name>
</gene>